<comment type="caution">
    <text evidence="1">The sequence shown here is derived from an EMBL/GenBank/DDBJ whole genome shotgun (WGS) entry which is preliminary data.</text>
</comment>
<evidence type="ECO:0000313" key="2">
    <source>
        <dbReference type="Proteomes" id="UP001316087"/>
    </source>
</evidence>
<dbReference type="Proteomes" id="UP001316087">
    <property type="component" value="Unassembled WGS sequence"/>
</dbReference>
<evidence type="ECO:0000313" key="1">
    <source>
        <dbReference type="EMBL" id="MCH7322905.1"/>
    </source>
</evidence>
<sequence length="96" mass="11039">MVLKKNIKNKVYTLSDYEEGETKLSENEWVLLRKISFELNGYPDNYNGTVKNYSPRGLIDVLNGQVIAKLDAKLINEEEAKNIKVLISKFGEEILF</sequence>
<dbReference type="EMBL" id="JAKZFC010000005">
    <property type="protein sequence ID" value="MCH7322905.1"/>
    <property type="molecule type" value="Genomic_DNA"/>
</dbReference>
<organism evidence="1 2">
    <name type="scientific">Solibacillus palustris</name>
    <dbReference type="NCBI Taxonomy" id="2908203"/>
    <lineage>
        <taxon>Bacteria</taxon>
        <taxon>Bacillati</taxon>
        <taxon>Bacillota</taxon>
        <taxon>Bacilli</taxon>
        <taxon>Bacillales</taxon>
        <taxon>Caryophanaceae</taxon>
        <taxon>Solibacillus</taxon>
    </lineage>
</organism>
<proteinExistence type="predicted"/>
<protein>
    <submittedName>
        <fullName evidence="1">Uncharacterized protein</fullName>
    </submittedName>
</protein>
<reference evidence="1 2" key="1">
    <citation type="submission" date="2022-03" db="EMBL/GenBank/DDBJ databases">
        <authorList>
            <person name="Jo J.-H."/>
            <person name="Im W.-T."/>
        </authorList>
    </citation>
    <scope>NUCLEOTIDE SEQUENCE [LARGE SCALE GENOMIC DNA]</scope>
    <source>
        <strain evidence="1 2">MA9</strain>
    </source>
</reference>
<keyword evidence="2" id="KW-1185">Reference proteome</keyword>
<dbReference type="RefSeq" id="WP_241370049.1">
    <property type="nucleotide sequence ID" value="NZ_JAKZFC010000005.1"/>
</dbReference>
<accession>A0ABS9UFJ3</accession>
<gene>
    <name evidence="1" type="ORF">LZ480_13570</name>
</gene>
<name>A0ABS9UFJ3_9BACL</name>